<dbReference type="PANTHER" id="PTHR46419:SF2">
    <property type="entry name" value="ADP-RIBOSYLATION FACTOR GTPASE-ACTIVATING PROTEIN AGD5"/>
    <property type="match status" value="1"/>
</dbReference>
<comment type="caution">
    <text evidence="8">The sequence shown here is derived from an EMBL/GenBank/DDBJ whole genome shotgun (WGS) entry which is preliminary data.</text>
</comment>
<feature type="region of interest" description="Disordered" evidence="6">
    <location>
        <begin position="446"/>
        <end position="466"/>
    </location>
</feature>
<evidence type="ECO:0000256" key="3">
    <source>
        <dbReference type="ARBA" id="ARBA00022771"/>
    </source>
</evidence>
<reference evidence="8 9" key="1">
    <citation type="submission" date="2024-09" db="EMBL/GenBank/DDBJ databases">
        <title>Chromosome-scale assembly of Riccia sorocarpa.</title>
        <authorList>
            <person name="Paukszto L."/>
        </authorList>
    </citation>
    <scope>NUCLEOTIDE SEQUENCE [LARGE SCALE GENOMIC DNA]</scope>
    <source>
        <strain evidence="8">LP-2024</strain>
        <tissue evidence="8">Aerial parts of the thallus</tissue>
    </source>
</reference>
<evidence type="ECO:0000313" key="9">
    <source>
        <dbReference type="Proteomes" id="UP001633002"/>
    </source>
</evidence>
<name>A0ABD3HBL8_9MARC</name>
<accession>A0ABD3HBL8</accession>
<feature type="compositionally biased region" description="Basic and acidic residues" evidence="6">
    <location>
        <begin position="138"/>
        <end position="168"/>
    </location>
</feature>
<dbReference type="Pfam" id="PF01412">
    <property type="entry name" value="ArfGap"/>
    <property type="match status" value="1"/>
</dbReference>
<dbReference type="PANTHER" id="PTHR46419">
    <property type="entry name" value="ADP-RIBOSYLATION FACTOR GTPASE-ACTIVATING PROTEIN AGD5"/>
    <property type="match status" value="1"/>
</dbReference>
<feature type="domain" description="Arf-GAP" evidence="7">
    <location>
        <begin position="18"/>
        <end position="138"/>
    </location>
</feature>
<dbReference type="InterPro" id="IPR001164">
    <property type="entry name" value="ArfGAP_dom"/>
</dbReference>
<dbReference type="EMBL" id="JBJQOH010000004">
    <property type="protein sequence ID" value="KAL3688798.1"/>
    <property type="molecule type" value="Genomic_DNA"/>
</dbReference>
<feature type="compositionally biased region" description="Polar residues" evidence="6">
    <location>
        <begin position="347"/>
        <end position="359"/>
    </location>
</feature>
<proteinExistence type="predicted"/>
<evidence type="ECO:0000256" key="4">
    <source>
        <dbReference type="ARBA" id="ARBA00022833"/>
    </source>
</evidence>
<dbReference type="PROSITE" id="PS50115">
    <property type="entry name" value="ARFGAP"/>
    <property type="match status" value="1"/>
</dbReference>
<feature type="region of interest" description="Disordered" evidence="6">
    <location>
        <begin position="134"/>
        <end position="359"/>
    </location>
</feature>
<dbReference type="InterPro" id="IPR038508">
    <property type="entry name" value="ArfGAP_dom_sf"/>
</dbReference>
<evidence type="ECO:0000256" key="1">
    <source>
        <dbReference type="ARBA" id="ARBA00022468"/>
    </source>
</evidence>
<organism evidence="8 9">
    <name type="scientific">Riccia sorocarpa</name>
    <dbReference type="NCBI Taxonomy" id="122646"/>
    <lineage>
        <taxon>Eukaryota</taxon>
        <taxon>Viridiplantae</taxon>
        <taxon>Streptophyta</taxon>
        <taxon>Embryophyta</taxon>
        <taxon>Marchantiophyta</taxon>
        <taxon>Marchantiopsida</taxon>
        <taxon>Marchantiidae</taxon>
        <taxon>Marchantiales</taxon>
        <taxon>Ricciaceae</taxon>
        <taxon>Riccia</taxon>
    </lineage>
</organism>
<dbReference type="FunFam" id="1.10.220.150:FF:000009">
    <property type="entry name" value="stromal membrane-associated protein 1 isoform X1"/>
    <property type="match status" value="1"/>
</dbReference>
<dbReference type="GO" id="GO:0008270">
    <property type="term" value="F:zinc ion binding"/>
    <property type="evidence" value="ECO:0007669"/>
    <property type="project" value="UniProtKB-KW"/>
</dbReference>
<keyword evidence="2" id="KW-0479">Metal-binding</keyword>
<dbReference type="InterPro" id="IPR037278">
    <property type="entry name" value="ARFGAP/RecO"/>
</dbReference>
<evidence type="ECO:0000256" key="2">
    <source>
        <dbReference type="ARBA" id="ARBA00022723"/>
    </source>
</evidence>
<feature type="compositionally biased region" description="Low complexity" evidence="6">
    <location>
        <begin position="322"/>
        <end position="346"/>
    </location>
</feature>
<dbReference type="CDD" id="cd08204">
    <property type="entry name" value="ArfGap"/>
    <property type="match status" value="1"/>
</dbReference>
<feature type="compositionally biased region" description="Polar residues" evidence="6">
    <location>
        <begin position="379"/>
        <end position="391"/>
    </location>
</feature>
<evidence type="ECO:0000256" key="5">
    <source>
        <dbReference type="PROSITE-ProRule" id="PRU00288"/>
    </source>
</evidence>
<evidence type="ECO:0000256" key="6">
    <source>
        <dbReference type="SAM" id="MobiDB-lite"/>
    </source>
</evidence>
<dbReference type="SMART" id="SM00105">
    <property type="entry name" value="ArfGap"/>
    <property type="match status" value="1"/>
</dbReference>
<keyword evidence="9" id="KW-1185">Reference proteome</keyword>
<dbReference type="Proteomes" id="UP001633002">
    <property type="component" value="Unassembled WGS sequence"/>
</dbReference>
<dbReference type="InterPro" id="IPR044520">
    <property type="entry name" value="ARF_GAP_AGD5/15"/>
</dbReference>
<keyword evidence="4" id="KW-0862">Zinc</keyword>
<feature type="compositionally biased region" description="Basic and acidic residues" evidence="6">
    <location>
        <begin position="175"/>
        <end position="201"/>
    </location>
</feature>
<dbReference type="AlphaFoldDB" id="A0ABD3HBL8"/>
<gene>
    <name evidence="8" type="ORF">R1sor_015107</name>
</gene>
<evidence type="ECO:0000313" key="8">
    <source>
        <dbReference type="EMBL" id="KAL3688798.1"/>
    </source>
</evidence>
<feature type="region of interest" description="Disordered" evidence="6">
    <location>
        <begin position="375"/>
        <end position="395"/>
    </location>
</feature>
<protein>
    <recommendedName>
        <fullName evidence="7">Arf-GAP domain-containing protein</fullName>
    </recommendedName>
</protein>
<dbReference type="Gene3D" id="1.10.220.150">
    <property type="entry name" value="Arf GTPase activating protein"/>
    <property type="match status" value="1"/>
</dbReference>
<feature type="compositionally biased region" description="Polar residues" evidence="6">
    <location>
        <begin position="296"/>
        <end position="310"/>
    </location>
</feature>
<evidence type="ECO:0000259" key="7">
    <source>
        <dbReference type="PROSITE" id="PS50115"/>
    </source>
</evidence>
<dbReference type="PRINTS" id="PR00405">
    <property type="entry name" value="REVINTRACTNG"/>
</dbReference>
<dbReference type="SUPFAM" id="SSF57863">
    <property type="entry name" value="ArfGap/RecO-like zinc finger"/>
    <property type="match status" value="1"/>
</dbReference>
<keyword evidence="1" id="KW-0343">GTPase activation</keyword>
<keyword evidence="3 5" id="KW-0863">Zinc-finger</keyword>
<feature type="region of interest" description="Disordered" evidence="6">
    <location>
        <begin position="559"/>
        <end position="585"/>
    </location>
</feature>
<sequence length="595" mass="62970">MVSNEKASVTKEQNDKHRKVLEALMKLPENKECADCKSKGPRWASVNLGIFVCIQCSGIHRSLGVHISKVRSATLDTWLPEQVAFMQSMGNEKANQYWEEELPPNFNRPKENDRNGLEAFIRAKYEAKRWVPRANRSPLRDDRRSSRDDRRSSREGTSRRANIEEYDRYIVSGKEGGDRYERRHDDGNRERDHDHRSDGFESSRASQSSSHSSGSSSSRTVPNGNPGARLSSIPATPATRVPSDGVSPARSREPSSTLPAIKSPPRPAVPLAATTSKPAPPPQVEAPTNLFDLLSIQDNPSGGSAPTSTATDDDSWANFQSAEAVPAAPAEETKSTAGTSSAAGSSQVTESSGGSTLKNSVTAGLEDLFKGSPDVTAKSEVQTQSPAQQGQPGKDVRQSILSLFETSSMVSPYSAQQQQMAALVAQQQSMYIAAAAAASGMQGSYLQGQQPQTAPKEENGGPATSKAPVVGQVWPMMGGLQVPGLMVSPMAFTNGGLPTAQGSGFVPPPATNPSSGQAHPGLSSVYKAPAAAAPFSQSYGVQGLSVPYGNGVQSAGLTSSYGTSFTSNQPTSQSLNPSSGASYDFSSLTANAFTK</sequence>
<feature type="compositionally biased region" description="Low complexity" evidence="6">
    <location>
        <begin position="202"/>
        <end position="218"/>
    </location>
</feature>
<dbReference type="GO" id="GO:0005096">
    <property type="term" value="F:GTPase activator activity"/>
    <property type="evidence" value="ECO:0007669"/>
    <property type="project" value="UniProtKB-KW"/>
</dbReference>